<dbReference type="HOGENOM" id="CLU_050052_0_0_3"/>
<dbReference type="PANTHER" id="PTHR30250">
    <property type="entry name" value="PST FAMILY PREDICTED COLANIC ACID TRANSPORTER"/>
    <property type="match status" value="1"/>
</dbReference>
<feature type="transmembrane region" description="Helical" evidence="6">
    <location>
        <begin position="118"/>
        <end position="145"/>
    </location>
</feature>
<reference evidence="7" key="1">
    <citation type="submission" date="2009-01" db="EMBL/GenBank/DDBJ databases">
        <title>Complete sequence of chromosome Cyanothece sp. PCC 7425.</title>
        <authorList>
            <consortium name="US DOE Joint Genome Institute"/>
            <person name="Lucas S."/>
            <person name="Copeland A."/>
            <person name="Lapidus A."/>
            <person name="Glavina del Rio T."/>
            <person name="Dalin E."/>
            <person name="Tice H."/>
            <person name="Bruce D."/>
            <person name="Goodwin L."/>
            <person name="Pitluck S."/>
            <person name="Sims D."/>
            <person name="Meineke L."/>
            <person name="Brettin T."/>
            <person name="Detter J.C."/>
            <person name="Han C."/>
            <person name="Larimer F."/>
            <person name="Land M."/>
            <person name="Hauser L."/>
            <person name="Kyrpides N."/>
            <person name="Ovchinnikova G."/>
            <person name="Liberton M."/>
            <person name="Stoeckel J."/>
            <person name="Banerjee A."/>
            <person name="Singh A."/>
            <person name="Page L."/>
            <person name="Sato H."/>
            <person name="Zhao L."/>
            <person name="Sherman L."/>
            <person name="Pakrasi H."/>
            <person name="Richardson P."/>
        </authorList>
    </citation>
    <scope>NUCLEOTIDE SEQUENCE</scope>
    <source>
        <strain evidence="7">PCC 7425</strain>
    </source>
</reference>
<sequence length="415" mass="45910">MIQSKVYWIKLISKFVSIQLVVQALGFLSGILLVRTLSKEEYAFFTLANTMQGAMNVLADSGISSALSAIGGKVWQNPYRFGQLINTAMKWRYRLAFIAILTVTPILVWTLLQNKASIAYTIIITTAIVIELNFYQYIGVLSSVLRLNTQITRLQKIALIGAGSRIILLGISFKILNAGVATIISAITSALQTIVLFGWIEDKVDRKAPVNEQDSKEIQKLIASQLPNAIFYCIQGQLVILLISLFGNTQDIANIGALSRLGIIFSLFSSVMTDILLPSFARCQSYKPLVIKYIQIILLYIGLTVSLNVLVYLFPSTVLWILGNQYSNLEKEAILIIMSSSIGSFAAILWSINASKGWIDLAWLIPPTIITAQIILLFILNLSSVTGIILFNALSVIPTIGLHIFMTYRGLKQYS</sequence>
<feature type="transmembrane region" description="Helical" evidence="6">
    <location>
        <begin position="93"/>
        <end position="112"/>
    </location>
</feature>
<dbReference type="GO" id="GO:0005886">
    <property type="term" value="C:plasma membrane"/>
    <property type="evidence" value="ECO:0007669"/>
    <property type="project" value="UniProtKB-SubCell"/>
</dbReference>
<comment type="subcellular location">
    <subcellularLocation>
        <location evidence="1">Cell membrane</location>
        <topology evidence="1">Multi-pass membrane protein</topology>
    </subcellularLocation>
</comment>
<evidence type="ECO:0000256" key="3">
    <source>
        <dbReference type="ARBA" id="ARBA00022692"/>
    </source>
</evidence>
<dbReference type="EMBL" id="CP001344">
    <property type="protein sequence ID" value="ACL47248.1"/>
    <property type="molecule type" value="Genomic_DNA"/>
</dbReference>
<evidence type="ECO:0000256" key="1">
    <source>
        <dbReference type="ARBA" id="ARBA00004651"/>
    </source>
</evidence>
<evidence type="ECO:0000256" key="4">
    <source>
        <dbReference type="ARBA" id="ARBA00022989"/>
    </source>
</evidence>
<evidence type="ECO:0000313" key="7">
    <source>
        <dbReference type="EMBL" id="ACL47248.1"/>
    </source>
</evidence>
<evidence type="ECO:0000256" key="5">
    <source>
        <dbReference type="ARBA" id="ARBA00023136"/>
    </source>
</evidence>
<dbReference type="STRING" id="395961.Cyan7425_4950"/>
<feature type="transmembrane region" description="Helical" evidence="6">
    <location>
        <begin position="361"/>
        <end position="382"/>
    </location>
</feature>
<feature type="transmembrane region" description="Helical" evidence="6">
    <location>
        <begin position="157"/>
        <end position="176"/>
    </location>
</feature>
<evidence type="ECO:0000256" key="6">
    <source>
        <dbReference type="SAM" id="Phobius"/>
    </source>
</evidence>
<keyword evidence="2" id="KW-1003">Cell membrane</keyword>
<feature type="transmembrane region" description="Helical" evidence="6">
    <location>
        <begin position="12"/>
        <end position="34"/>
    </location>
</feature>
<feature type="transmembrane region" description="Helical" evidence="6">
    <location>
        <begin position="388"/>
        <end position="408"/>
    </location>
</feature>
<gene>
    <name evidence="7" type="ordered locus">Cyan7425_4950</name>
</gene>
<keyword evidence="3 6" id="KW-0812">Transmembrane</keyword>
<feature type="transmembrane region" description="Helical" evidence="6">
    <location>
        <begin position="252"/>
        <end position="277"/>
    </location>
</feature>
<feature type="transmembrane region" description="Helical" evidence="6">
    <location>
        <begin position="333"/>
        <end position="352"/>
    </location>
</feature>
<dbReference type="InterPro" id="IPR050833">
    <property type="entry name" value="Poly_Biosynth_Transport"/>
</dbReference>
<evidence type="ECO:0000256" key="2">
    <source>
        <dbReference type="ARBA" id="ARBA00022475"/>
    </source>
</evidence>
<name>B8HNC1_CYAP4</name>
<keyword evidence="4 6" id="KW-1133">Transmembrane helix</keyword>
<dbReference type="KEGG" id="cyn:Cyan7425_4950"/>
<dbReference type="PANTHER" id="PTHR30250:SF11">
    <property type="entry name" value="O-ANTIGEN TRANSPORTER-RELATED"/>
    <property type="match status" value="1"/>
</dbReference>
<dbReference type="AlphaFoldDB" id="B8HNC1"/>
<keyword evidence="5 6" id="KW-0472">Membrane</keyword>
<protein>
    <submittedName>
        <fullName evidence="7">Polysaccharide biosynthesis protein</fullName>
    </submittedName>
</protein>
<dbReference type="eggNOG" id="COG2244">
    <property type="taxonomic scope" value="Bacteria"/>
</dbReference>
<feature type="transmembrane region" description="Helical" evidence="6">
    <location>
        <begin position="289"/>
        <end position="313"/>
    </location>
</feature>
<organism evidence="7">
    <name type="scientific">Cyanothece sp. (strain PCC 7425 / ATCC 29141)</name>
    <dbReference type="NCBI Taxonomy" id="395961"/>
    <lineage>
        <taxon>Bacteria</taxon>
        <taxon>Bacillati</taxon>
        <taxon>Cyanobacteriota</taxon>
        <taxon>Cyanophyceae</taxon>
        <taxon>Gomontiellales</taxon>
        <taxon>Cyanothecaceae</taxon>
        <taxon>Cyanothece</taxon>
    </lineage>
</organism>
<dbReference type="OrthoDB" id="9077240at2"/>
<proteinExistence type="predicted"/>
<accession>B8HNC1</accession>
<feature type="transmembrane region" description="Helical" evidence="6">
    <location>
        <begin position="221"/>
        <end position="246"/>
    </location>
</feature>
<feature type="transmembrane region" description="Helical" evidence="6">
    <location>
        <begin position="182"/>
        <end position="200"/>
    </location>
</feature>